<feature type="transmembrane region" description="Helical" evidence="1">
    <location>
        <begin position="56"/>
        <end position="75"/>
    </location>
</feature>
<evidence type="ECO:0000313" key="2">
    <source>
        <dbReference type="EMBL" id="AKU70716.1"/>
    </source>
</evidence>
<reference evidence="3 5" key="2">
    <citation type="submission" date="2021-03" db="EMBL/GenBank/DDBJ databases">
        <title>Human Oral Microbial Genomes.</title>
        <authorList>
            <person name="Johnston C.D."/>
            <person name="Chen T."/>
            <person name="Dewhirst F.E."/>
        </authorList>
    </citation>
    <scope>NUCLEOTIDE SEQUENCE [LARGE SCALE GENOMIC DNA]</scope>
    <source>
        <strain evidence="3 5">W1435</strain>
    </source>
</reference>
<feature type="transmembrane region" description="Helical" evidence="1">
    <location>
        <begin position="196"/>
        <end position="218"/>
    </location>
</feature>
<protein>
    <submittedName>
        <fullName evidence="2">Uncharacterized protein</fullName>
    </submittedName>
</protein>
<name>A0A0K1NPT1_9BACT</name>
<dbReference type="OrthoDB" id="1082760at2"/>
<dbReference type="KEGG" id="pfus:ADJ77_11925"/>
<proteinExistence type="predicted"/>
<keyword evidence="1" id="KW-1133">Transmembrane helix</keyword>
<keyword evidence="5" id="KW-1185">Reference proteome</keyword>
<reference evidence="2 4" key="1">
    <citation type="submission" date="2015-07" db="EMBL/GenBank/DDBJ databases">
        <authorList>
            <person name="Noorani M."/>
        </authorList>
    </citation>
    <scope>NUCLEOTIDE SEQUENCE [LARGE SCALE GENOMIC DNA]</scope>
    <source>
        <strain evidence="2 4">W1435</strain>
    </source>
</reference>
<dbReference type="Proteomes" id="UP000060345">
    <property type="component" value="Chromosome 2"/>
</dbReference>
<dbReference type="EMBL" id="CP012075">
    <property type="protein sequence ID" value="AKU70716.1"/>
    <property type="molecule type" value="Genomic_DNA"/>
</dbReference>
<keyword evidence="1" id="KW-0472">Membrane</keyword>
<evidence type="ECO:0000313" key="4">
    <source>
        <dbReference type="Proteomes" id="UP000060345"/>
    </source>
</evidence>
<feature type="transmembrane region" description="Helical" evidence="1">
    <location>
        <begin position="12"/>
        <end position="30"/>
    </location>
</feature>
<feature type="transmembrane region" description="Helical" evidence="1">
    <location>
        <begin position="87"/>
        <end position="108"/>
    </location>
</feature>
<dbReference type="EMBL" id="CP072369">
    <property type="protein sequence ID" value="QUB86247.1"/>
    <property type="molecule type" value="Genomic_DNA"/>
</dbReference>
<dbReference type="Proteomes" id="UP000682005">
    <property type="component" value="Chromosome 2"/>
</dbReference>
<evidence type="ECO:0000313" key="5">
    <source>
        <dbReference type="Proteomes" id="UP000682005"/>
    </source>
</evidence>
<dbReference type="AlphaFoldDB" id="A0A0K1NPT1"/>
<gene>
    <name evidence="2" type="ORF">ADJ77_11925</name>
    <name evidence="3" type="ORF">J5A51_02155</name>
</gene>
<organism evidence="2 4">
    <name type="scientific">Prevotella fusca JCM 17724</name>
    <dbReference type="NCBI Taxonomy" id="1236517"/>
    <lineage>
        <taxon>Bacteria</taxon>
        <taxon>Pseudomonadati</taxon>
        <taxon>Bacteroidota</taxon>
        <taxon>Bacteroidia</taxon>
        <taxon>Bacteroidales</taxon>
        <taxon>Prevotellaceae</taxon>
        <taxon>Prevotella</taxon>
    </lineage>
</organism>
<evidence type="ECO:0000256" key="1">
    <source>
        <dbReference type="SAM" id="Phobius"/>
    </source>
</evidence>
<keyword evidence="1" id="KW-0812">Transmembrane</keyword>
<feature type="transmembrane region" description="Helical" evidence="1">
    <location>
        <begin position="162"/>
        <end position="184"/>
    </location>
</feature>
<accession>A0A0K1NPT1</accession>
<sequence length="226" mass="24940">MKKFSVSGKAGEVLNWSMGLFLAFSIISLIDHWTSAPNDGQTALTELFASVQKHSAIQIAESAVLLLTKLAMLEIFRRCLSRSNHFLLQLSVIVVMLLTTLMTFVSFIPSVSVTPYGITELQTGGEQAFLTGIYGSCSVVLFFVNLFMGIGLIRKFAGMIRWYGLSLFLCPVLISLLNMCYYYIYNYVGGVTMTAIITYGTIISLLSFALNLLPFCLLRGSMVADD</sequence>
<evidence type="ECO:0000313" key="3">
    <source>
        <dbReference type="EMBL" id="QUB86247.1"/>
    </source>
</evidence>
<feature type="transmembrane region" description="Helical" evidence="1">
    <location>
        <begin position="128"/>
        <end position="150"/>
    </location>
</feature>